<name>A0A397HT43_9GLOM</name>
<dbReference type="EMBL" id="PQFF01000300">
    <property type="protein sequence ID" value="RHZ63720.1"/>
    <property type="molecule type" value="Genomic_DNA"/>
</dbReference>
<protein>
    <recommendedName>
        <fullName evidence="10">Cytosol aminopeptidase domain-containing protein</fullName>
    </recommendedName>
</protein>
<dbReference type="CDD" id="cd00433">
    <property type="entry name" value="Peptidase_M17"/>
    <property type="match status" value="1"/>
</dbReference>
<dbReference type="STRING" id="1348612.A0A397HT43"/>
<evidence type="ECO:0000313" key="8">
    <source>
        <dbReference type="EMBL" id="RHZ63720.1"/>
    </source>
</evidence>
<evidence type="ECO:0008006" key="10">
    <source>
        <dbReference type="Google" id="ProtNLM"/>
    </source>
</evidence>
<evidence type="ECO:0000256" key="4">
    <source>
        <dbReference type="ARBA" id="ARBA00022801"/>
    </source>
</evidence>
<reference evidence="8 9" key="1">
    <citation type="submission" date="2018-08" db="EMBL/GenBank/DDBJ databases">
        <title>Genome and evolution of the arbuscular mycorrhizal fungus Diversispora epigaea (formerly Glomus versiforme) and its bacterial endosymbionts.</title>
        <authorList>
            <person name="Sun X."/>
            <person name="Fei Z."/>
            <person name="Harrison M."/>
        </authorList>
    </citation>
    <scope>NUCLEOTIDE SEQUENCE [LARGE SCALE GENOMIC DNA]</scope>
    <source>
        <strain evidence="8 9">IT104</strain>
    </source>
</reference>
<dbReference type="PANTHER" id="PTHR11963:SF23">
    <property type="entry name" value="CYTOSOL AMINOPEPTIDASE"/>
    <property type="match status" value="1"/>
</dbReference>
<evidence type="ECO:0000256" key="5">
    <source>
        <dbReference type="SAM" id="MobiDB-lite"/>
    </source>
</evidence>
<proteinExistence type="inferred from homology"/>
<dbReference type="Proteomes" id="UP000266861">
    <property type="component" value="Unassembled WGS sequence"/>
</dbReference>
<sequence>MRKITKEPETQIYDVGYSYIADFGLLIGQKILPYIASEVLSEKMNISSLSKFDAVVLGSYKDGSLTDSAAKLIPENLQQKIKEQLQFSGIKGKLGETRLFYDIGGEDIPKKIAVVGLGTHKNNIEEEFEALGRARKSAAIGVRSLREIGAKNIGVDVMTHEHGAAEGATLGLYSFDTLKSEKNRKSPVNIEPIGVSSKTKSSEELSWDTGLIYATAQNNARELAETPANLMTPTHFVSKVRSFLQDNSNVEVIVHDKEWVIEKGMNSFLSVAKGSNEPLKFLEIHYTGDEEGKKPLALVGKGITFDSGGISLKPSSKMAEMKGDMGGAAAVISSLYGIVKLGLPINVVVSVPLCENMPSGHAIKPGDVIKAMNGKSIEIEDTDAEGRLILADALYYTSSTYQPHSLIDIATLTGSIHVALGEIYSGVFTNSKKLWKQLSNAGKITNDPFWRMPLNDGYIESLKKSTVADLGNDGTNKSMNGKSIEIEDTDAEGRLILADALYYTSSTYQPHSLIDIATLTGSIHVALGEIYSGVFTNSKKLWKQLSNAGKITNDPFWRMPLNDGYIESLKKSTVADLGNDGGRGGGASIAAIFLKEFVNGLTDVEEEEKKSESNNSIEKLNEELDDADEERKIRYAHIDMAGSMLTSQDSGYNVKGMTGRPTRSIIEFARIISKDPDFQ</sequence>
<dbReference type="SUPFAM" id="SSF52949">
    <property type="entry name" value="Macro domain-like"/>
    <property type="match status" value="1"/>
</dbReference>
<dbReference type="OrthoDB" id="412814at2759"/>
<dbReference type="AlphaFoldDB" id="A0A397HT43"/>
<dbReference type="InterPro" id="IPR000819">
    <property type="entry name" value="Peptidase_M17_C"/>
</dbReference>
<feature type="domain" description="Cytosol aminopeptidase" evidence="6">
    <location>
        <begin position="219"/>
        <end position="475"/>
    </location>
</feature>
<dbReference type="Pfam" id="PF00883">
    <property type="entry name" value="Peptidase_M17"/>
    <property type="match status" value="2"/>
</dbReference>
<dbReference type="GO" id="GO:0030145">
    <property type="term" value="F:manganese ion binding"/>
    <property type="evidence" value="ECO:0007669"/>
    <property type="project" value="InterPro"/>
</dbReference>
<dbReference type="GO" id="GO:0070006">
    <property type="term" value="F:metalloaminopeptidase activity"/>
    <property type="evidence" value="ECO:0007669"/>
    <property type="project" value="InterPro"/>
</dbReference>
<comment type="similarity">
    <text evidence="1">Belongs to the peptidase M17 family.</text>
</comment>
<evidence type="ECO:0000259" key="6">
    <source>
        <dbReference type="Pfam" id="PF00883"/>
    </source>
</evidence>
<dbReference type="InterPro" id="IPR011356">
    <property type="entry name" value="Leucine_aapep/pepB"/>
</dbReference>
<dbReference type="PANTHER" id="PTHR11963">
    <property type="entry name" value="LEUCINE AMINOPEPTIDASE-RELATED"/>
    <property type="match status" value="1"/>
</dbReference>
<dbReference type="SUPFAM" id="SSF53187">
    <property type="entry name" value="Zn-dependent exopeptidases"/>
    <property type="match status" value="2"/>
</dbReference>
<feature type="region of interest" description="Disordered" evidence="5">
    <location>
        <begin position="605"/>
        <end position="624"/>
    </location>
</feature>
<dbReference type="GO" id="GO:0005737">
    <property type="term" value="C:cytoplasm"/>
    <property type="evidence" value="ECO:0007669"/>
    <property type="project" value="InterPro"/>
</dbReference>
<dbReference type="GO" id="GO:0006508">
    <property type="term" value="P:proteolysis"/>
    <property type="evidence" value="ECO:0007669"/>
    <property type="project" value="UniProtKB-KW"/>
</dbReference>
<dbReference type="InterPro" id="IPR043472">
    <property type="entry name" value="Macro_dom-like"/>
</dbReference>
<gene>
    <name evidence="8" type="ORF">Glove_328g18</name>
</gene>
<keyword evidence="3" id="KW-0645">Protease</keyword>
<evidence type="ECO:0000256" key="3">
    <source>
        <dbReference type="ARBA" id="ARBA00022670"/>
    </source>
</evidence>
<organism evidence="8 9">
    <name type="scientific">Diversispora epigaea</name>
    <dbReference type="NCBI Taxonomy" id="1348612"/>
    <lineage>
        <taxon>Eukaryota</taxon>
        <taxon>Fungi</taxon>
        <taxon>Fungi incertae sedis</taxon>
        <taxon>Mucoromycota</taxon>
        <taxon>Glomeromycotina</taxon>
        <taxon>Glomeromycetes</taxon>
        <taxon>Diversisporales</taxon>
        <taxon>Diversisporaceae</taxon>
        <taxon>Diversispora</taxon>
    </lineage>
</organism>
<dbReference type="Gene3D" id="3.40.630.10">
    <property type="entry name" value="Zn peptidases"/>
    <property type="match status" value="2"/>
</dbReference>
<feature type="domain" description="Cytosol aminopeptidase" evidence="6">
    <location>
        <begin position="477"/>
        <end position="665"/>
    </location>
</feature>
<comment type="caution">
    <text evidence="8">The sequence shown here is derived from an EMBL/GenBank/DDBJ whole genome shotgun (WGS) entry which is preliminary data.</text>
</comment>
<evidence type="ECO:0000256" key="2">
    <source>
        <dbReference type="ARBA" id="ARBA00022438"/>
    </source>
</evidence>
<evidence type="ECO:0000313" key="9">
    <source>
        <dbReference type="Proteomes" id="UP000266861"/>
    </source>
</evidence>
<evidence type="ECO:0000256" key="1">
    <source>
        <dbReference type="ARBA" id="ARBA00009528"/>
    </source>
</evidence>
<keyword evidence="2" id="KW-0031">Aminopeptidase</keyword>
<feature type="domain" description="Peptidase M17 leucyl aminopeptidase N-terminal" evidence="7">
    <location>
        <begin position="56"/>
        <end position="182"/>
    </location>
</feature>
<keyword evidence="9" id="KW-1185">Reference proteome</keyword>
<dbReference type="PRINTS" id="PR00481">
    <property type="entry name" value="LAMNOPPTDASE"/>
</dbReference>
<accession>A0A397HT43</accession>
<evidence type="ECO:0000259" key="7">
    <source>
        <dbReference type="Pfam" id="PF02789"/>
    </source>
</evidence>
<dbReference type="InterPro" id="IPR008283">
    <property type="entry name" value="Peptidase_M17_N"/>
</dbReference>
<dbReference type="Gene3D" id="3.40.220.10">
    <property type="entry name" value="Leucine Aminopeptidase, subunit E, domain 1"/>
    <property type="match status" value="1"/>
</dbReference>
<dbReference type="Pfam" id="PF02789">
    <property type="entry name" value="Peptidase_M17_N"/>
    <property type="match status" value="1"/>
</dbReference>
<keyword evidence="4" id="KW-0378">Hydrolase</keyword>